<dbReference type="InterPro" id="IPR051450">
    <property type="entry name" value="Gfo/Idh/MocA_Oxidoreductases"/>
</dbReference>
<organism evidence="3 4">
    <name type="scientific">Aquibacillus albus</name>
    <dbReference type="NCBI Taxonomy" id="1168171"/>
    <lineage>
        <taxon>Bacteria</taxon>
        <taxon>Bacillati</taxon>
        <taxon>Bacillota</taxon>
        <taxon>Bacilli</taxon>
        <taxon>Bacillales</taxon>
        <taxon>Bacillaceae</taxon>
        <taxon>Aquibacillus</taxon>
    </lineage>
</organism>
<comment type="caution">
    <text evidence="3">The sequence shown here is derived from an EMBL/GenBank/DDBJ whole genome shotgun (WGS) entry which is preliminary data.</text>
</comment>
<dbReference type="InterPro" id="IPR055170">
    <property type="entry name" value="GFO_IDH_MocA-like_dom"/>
</dbReference>
<feature type="domain" description="Gfo/Idh/MocA-like oxidoreductase N-terminal" evidence="1">
    <location>
        <begin position="13"/>
        <end position="118"/>
    </location>
</feature>
<evidence type="ECO:0000259" key="1">
    <source>
        <dbReference type="Pfam" id="PF01408"/>
    </source>
</evidence>
<dbReference type="SUPFAM" id="SSF55347">
    <property type="entry name" value="Glyceraldehyde-3-phosphate dehydrogenase-like, C-terminal domain"/>
    <property type="match status" value="1"/>
</dbReference>
<dbReference type="Gene3D" id="3.30.360.10">
    <property type="entry name" value="Dihydrodipicolinate Reductase, domain 2"/>
    <property type="match status" value="1"/>
</dbReference>
<dbReference type="PANTHER" id="PTHR43377">
    <property type="entry name" value="BILIVERDIN REDUCTASE A"/>
    <property type="match status" value="1"/>
</dbReference>
<dbReference type="InterPro" id="IPR036291">
    <property type="entry name" value="NAD(P)-bd_dom_sf"/>
</dbReference>
<dbReference type="InterPro" id="IPR000683">
    <property type="entry name" value="Gfo/Idh/MocA-like_OxRdtase_N"/>
</dbReference>
<dbReference type="Proteomes" id="UP001296943">
    <property type="component" value="Unassembled WGS sequence"/>
</dbReference>
<dbReference type="SUPFAM" id="SSF51735">
    <property type="entry name" value="NAD(P)-binding Rossmann-fold domains"/>
    <property type="match status" value="1"/>
</dbReference>
<feature type="domain" description="GFO/IDH/MocA-like oxidoreductase" evidence="2">
    <location>
        <begin position="128"/>
        <end position="249"/>
    </location>
</feature>
<dbReference type="PANTHER" id="PTHR43377:SF1">
    <property type="entry name" value="BILIVERDIN REDUCTASE A"/>
    <property type="match status" value="1"/>
</dbReference>
<sequence length="324" mass="35656">MKVGIISFAHGHAYGYAQALTQIEGVEIAGIADDEKDRGQKVAEQFNTTHYVDYHELLEQPVEAVVITSENSNHYQHVVAAANKGKHILCEKPIASNLEDAKSMIAVCKEHNVILQTAFPVRFNTPIANAKKVIESGELGNIIAMKGTNRGTNPGGWFVDKAKSGGGAVIDHTVHVVDIMRWYTGAEVKEVYAEVDNMISDYDIDDCGLLTMEFDNNMFATLDCSWSRNKNYPTWGDVTLEIIGSNGTLAVDAFAQKTNVYSNDGTQWNFWGDNMDQALVEDFITTVREKKSPSITGEDGLRALEVAMAAYESSEKKQPVAILN</sequence>
<accession>A0ABS2MW61</accession>
<dbReference type="Pfam" id="PF01408">
    <property type="entry name" value="GFO_IDH_MocA"/>
    <property type="match status" value="1"/>
</dbReference>
<dbReference type="Pfam" id="PF22725">
    <property type="entry name" value="GFO_IDH_MocA_C3"/>
    <property type="match status" value="1"/>
</dbReference>
<protein>
    <submittedName>
        <fullName evidence="3">Dehydrogenase</fullName>
    </submittedName>
</protein>
<evidence type="ECO:0000313" key="4">
    <source>
        <dbReference type="Proteomes" id="UP001296943"/>
    </source>
</evidence>
<dbReference type="Gene3D" id="3.40.50.720">
    <property type="entry name" value="NAD(P)-binding Rossmann-like Domain"/>
    <property type="match status" value="1"/>
</dbReference>
<name>A0ABS2MW61_9BACI</name>
<reference evidence="3 4" key="1">
    <citation type="submission" date="2021-01" db="EMBL/GenBank/DDBJ databases">
        <title>Genomic Encyclopedia of Type Strains, Phase IV (KMG-IV): sequencing the most valuable type-strain genomes for metagenomic binning, comparative biology and taxonomic classification.</title>
        <authorList>
            <person name="Goeker M."/>
        </authorList>
    </citation>
    <scope>NUCLEOTIDE SEQUENCE [LARGE SCALE GENOMIC DNA]</scope>
    <source>
        <strain evidence="3 4">DSM 23711</strain>
    </source>
</reference>
<evidence type="ECO:0000259" key="2">
    <source>
        <dbReference type="Pfam" id="PF22725"/>
    </source>
</evidence>
<gene>
    <name evidence="3" type="ORF">JOC48_000611</name>
</gene>
<keyword evidence="4" id="KW-1185">Reference proteome</keyword>
<proteinExistence type="predicted"/>
<evidence type="ECO:0000313" key="3">
    <source>
        <dbReference type="EMBL" id="MBM7570133.1"/>
    </source>
</evidence>
<dbReference type="RefSeq" id="WP_204497564.1">
    <property type="nucleotide sequence ID" value="NZ_JAFBDR010000002.1"/>
</dbReference>
<dbReference type="EMBL" id="JAFBDR010000002">
    <property type="protein sequence ID" value="MBM7570133.1"/>
    <property type="molecule type" value="Genomic_DNA"/>
</dbReference>